<proteinExistence type="predicted"/>
<comment type="caution">
    <text evidence="2">The sequence shown here is derived from an EMBL/GenBank/DDBJ whole genome shotgun (WGS) entry which is preliminary data.</text>
</comment>
<accession>A0A8S4RSP0</accession>
<dbReference type="OrthoDB" id="307871at2759"/>
<evidence type="ECO:0000313" key="3">
    <source>
        <dbReference type="Proteomes" id="UP000838756"/>
    </source>
</evidence>
<evidence type="ECO:0000313" key="2">
    <source>
        <dbReference type="EMBL" id="CAH2241321.1"/>
    </source>
</evidence>
<organism evidence="2 3">
    <name type="scientific">Pararge aegeria aegeria</name>
    <dbReference type="NCBI Taxonomy" id="348720"/>
    <lineage>
        <taxon>Eukaryota</taxon>
        <taxon>Metazoa</taxon>
        <taxon>Ecdysozoa</taxon>
        <taxon>Arthropoda</taxon>
        <taxon>Hexapoda</taxon>
        <taxon>Insecta</taxon>
        <taxon>Pterygota</taxon>
        <taxon>Neoptera</taxon>
        <taxon>Endopterygota</taxon>
        <taxon>Lepidoptera</taxon>
        <taxon>Glossata</taxon>
        <taxon>Ditrysia</taxon>
        <taxon>Papilionoidea</taxon>
        <taxon>Nymphalidae</taxon>
        <taxon>Satyrinae</taxon>
        <taxon>Satyrini</taxon>
        <taxon>Parargina</taxon>
        <taxon>Pararge</taxon>
    </lineage>
</organism>
<feature type="region of interest" description="Disordered" evidence="1">
    <location>
        <begin position="70"/>
        <end position="105"/>
    </location>
</feature>
<protein>
    <submittedName>
        <fullName evidence="2">Jg20490 protein</fullName>
    </submittedName>
</protein>
<gene>
    <name evidence="2" type="primary">jg20490</name>
    <name evidence="2" type="ORF">PAEG_LOCUS17764</name>
</gene>
<reference evidence="2" key="1">
    <citation type="submission" date="2022-03" db="EMBL/GenBank/DDBJ databases">
        <authorList>
            <person name="Lindestad O."/>
        </authorList>
    </citation>
    <scope>NUCLEOTIDE SEQUENCE</scope>
</reference>
<feature type="compositionally biased region" description="Low complexity" evidence="1">
    <location>
        <begin position="88"/>
        <end position="105"/>
    </location>
</feature>
<dbReference type="EMBL" id="CAKXAJ010025575">
    <property type="protein sequence ID" value="CAH2241321.1"/>
    <property type="molecule type" value="Genomic_DNA"/>
</dbReference>
<dbReference type="Proteomes" id="UP000838756">
    <property type="component" value="Unassembled WGS sequence"/>
</dbReference>
<evidence type="ECO:0000256" key="1">
    <source>
        <dbReference type="SAM" id="MobiDB-lite"/>
    </source>
</evidence>
<sequence>MDGVPRSWSGDLEPVNTALVDLRRGIQMTPNELLGAAGLERHETMGAKPVGGDLMADLHAKLSMRRRGISGAERSGGTLLHTLASVIPEPTESSPQQSSSGEDWE</sequence>
<dbReference type="AlphaFoldDB" id="A0A8S4RSP0"/>
<name>A0A8S4RSP0_9NEOP</name>
<keyword evidence="3" id="KW-1185">Reference proteome</keyword>